<dbReference type="Gene3D" id="1.20.1260.10">
    <property type="match status" value="2"/>
</dbReference>
<organism evidence="1 2">
    <name type="scientific">Paenisporosarcina antarctica</name>
    <dbReference type="NCBI Taxonomy" id="417367"/>
    <lineage>
        <taxon>Bacteria</taxon>
        <taxon>Bacillati</taxon>
        <taxon>Bacillota</taxon>
        <taxon>Bacilli</taxon>
        <taxon>Bacillales</taxon>
        <taxon>Caryophanaceae</taxon>
        <taxon>Paenisporosarcina</taxon>
    </lineage>
</organism>
<dbReference type="AlphaFoldDB" id="A0A4P6ZXL5"/>
<dbReference type="Pfam" id="PF11553">
    <property type="entry name" value="DUF3231"/>
    <property type="match status" value="2"/>
</dbReference>
<protein>
    <submittedName>
        <fullName evidence="1">DUF3231 family protein</fullName>
    </submittedName>
</protein>
<dbReference type="KEGG" id="panc:E2636_07700"/>
<dbReference type="InterPro" id="IPR012347">
    <property type="entry name" value="Ferritin-like"/>
</dbReference>
<reference evidence="1 2" key="1">
    <citation type="submission" date="2019-03" db="EMBL/GenBank/DDBJ databases">
        <title>Complete genome sequence of Paenisporosarcina antarctica CGMCC 1.6503T.</title>
        <authorList>
            <person name="Rong J.-C."/>
            <person name="Chi N.-Y."/>
            <person name="Zhang Q.-F."/>
        </authorList>
    </citation>
    <scope>NUCLEOTIDE SEQUENCE [LARGE SCALE GENOMIC DNA]</scope>
    <source>
        <strain evidence="1 2">CGMCC 1.6503</strain>
    </source>
</reference>
<evidence type="ECO:0000313" key="1">
    <source>
        <dbReference type="EMBL" id="QBP41014.1"/>
    </source>
</evidence>
<accession>A0A4P6ZXL5</accession>
<dbReference type="RefSeq" id="WP_134209674.1">
    <property type="nucleotide sequence ID" value="NZ_CP038015.1"/>
</dbReference>
<name>A0A4P6ZXL5_9BACL</name>
<dbReference type="Proteomes" id="UP000294292">
    <property type="component" value="Chromosome"/>
</dbReference>
<sequence>MEDNHNPKLASSEVGLLWEQYQNDTLGICTISYFLNIVEDPKISSILEYALELAENHVKVIRSILDAEQHPIPMGFTEQDVHVNAPRLFSDTFILTYMAKLGAIGLNSYSVALPNSIRNDIRDFYTSCLHSSAELVNRSTNLMLKKGVMVRPPYIPYPNQVEFVQKQHFLAGWIGEERQLTTIEITNLFFNLQRNVIGSSIVTGFSQVASSKNVRQYFVKGSEIAKHHSTVFAEFFSKDNLVIPMTSDTAPTLSTVAPFSDKLMMFLVTALNAVGTGYYGASLGASPRRDLGAAYTRLTAEIMEYAEDGANIMINNGWLEKPPSSPDRRNLAKG</sequence>
<dbReference type="OrthoDB" id="1675670at2"/>
<dbReference type="EMBL" id="CP038015">
    <property type="protein sequence ID" value="QBP41014.1"/>
    <property type="molecule type" value="Genomic_DNA"/>
</dbReference>
<dbReference type="InterPro" id="IPR021617">
    <property type="entry name" value="DUF3231"/>
</dbReference>
<gene>
    <name evidence="1" type="ORF">E2636_07700</name>
</gene>
<proteinExistence type="predicted"/>
<keyword evidence="2" id="KW-1185">Reference proteome</keyword>
<evidence type="ECO:0000313" key="2">
    <source>
        <dbReference type="Proteomes" id="UP000294292"/>
    </source>
</evidence>